<dbReference type="CDD" id="cd03230">
    <property type="entry name" value="ABC_DR_subfamily_A"/>
    <property type="match status" value="1"/>
</dbReference>
<evidence type="ECO:0000256" key="6">
    <source>
        <dbReference type="ARBA" id="ARBA00022840"/>
    </source>
</evidence>
<keyword evidence="4" id="KW-1003">Cell membrane</keyword>
<feature type="domain" description="ABC transporter" evidence="9">
    <location>
        <begin position="5"/>
        <end position="230"/>
    </location>
</feature>
<dbReference type="InterPro" id="IPR050763">
    <property type="entry name" value="ABC_transporter_ATP-binding"/>
</dbReference>
<comment type="caution">
    <text evidence="10">The sequence shown here is derived from an EMBL/GenBank/DDBJ whole genome shotgun (WGS) entry which is preliminary data.</text>
</comment>
<evidence type="ECO:0000256" key="2">
    <source>
        <dbReference type="ARBA" id="ARBA00005417"/>
    </source>
</evidence>
<dbReference type="SMART" id="SM00382">
    <property type="entry name" value="AAA"/>
    <property type="match status" value="1"/>
</dbReference>
<keyword evidence="8" id="KW-0472">Membrane</keyword>
<evidence type="ECO:0000256" key="8">
    <source>
        <dbReference type="ARBA" id="ARBA00023136"/>
    </source>
</evidence>
<dbReference type="PANTHER" id="PTHR42711">
    <property type="entry name" value="ABC TRANSPORTER ATP-BINDING PROTEIN"/>
    <property type="match status" value="1"/>
</dbReference>
<evidence type="ECO:0000256" key="7">
    <source>
        <dbReference type="ARBA" id="ARBA00022967"/>
    </source>
</evidence>
<sequence length="308" mass="35137">MESIIEVKNLKKYYKSVRAVDGVSFDVKKGEIVAILGPNGAGKTTTLEIIEGLRKKDSGEIYYFGKKIENVDSNIKERIGIQLQDTNFFPNLKVLETLKAFSGLYKNSLDVNMIMNDFNLEEKKNSKVSKLSGGQLQRLALATAVINDPVLLFLDEPTTGLDPQARRSTWEKISDLRNLGKTIILTTHYMEEAEFLADRIYIFDQGRVIAHGTLKELIHSLKMDSIITFEINSNGNFDEIKEELFKDSNFQVTIKENFYTIETKDVENTLVRIFEEAKIKKFDISNIVIRKPNLEDVFLHLTGKSLRD</sequence>
<dbReference type="Pfam" id="PF00005">
    <property type="entry name" value="ABC_tran"/>
    <property type="match status" value="1"/>
</dbReference>
<evidence type="ECO:0000256" key="3">
    <source>
        <dbReference type="ARBA" id="ARBA00022448"/>
    </source>
</evidence>
<evidence type="ECO:0000313" key="11">
    <source>
        <dbReference type="Proteomes" id="UP000236434"/>
    </source>
</evidence>
<name>A0A2K1NX61_9BACT</name>
<dbReference type="AlphaFoldDB" id="A0A2K1NX61"/>
<evidence type="ECO:0000256" key="5">
    <source>
        <dbReference type="ARBA" id="ARBA00022741"/>
    </source>
</evidence>
<dbReference type="PROSITE" id="PS00211">
    <property type="entry name" value="ABC_TRANSPORTER_1"/>
    <property type="match status" value="1"/>
</dbReference>
<dbReference type="OrthoDB" id="9804819at2"/>
<dbReference type="InterPro" id="IPR017871">
    <property type="entry name" value="ABC_transporter-like_CS"/>
</dbReference>
<dbReference type="InterPro" id="IPR027417">
    <property type="entry name" value="P-loop_NTPase"/>
</dbReference>
<evidence type="ECO:0000256" key="4">
    <source>
        <dbReference type="ARBA" id="ARBA00022475"/>
    </source>
</evidence>
<dbReference type="PROSITE" id="PS50893">
    <property type="entry name" value="ABC_TRANSPORTER_2"/>
    <property type="match status" value="1"/>
</dbReference>
<keyword evidence="7" id="KW-1278">Translocase</keyword>
<dbReference type="SUPFAM" id="SSF52540">
    <property type="entry name" value="P-loop containing nucleoside triphosphate hydrolases"/>
    <property type="match status" value="1"/>
</dbReference>
<accession>A0A2K1NX61</accession>
<protein>
    <submittedName>
        <fullName evidence="10">ABC transporter ATP-binding protein</fullName>
    </submittedName>
</protein>
<proteinExistence type="inferred from homology"/>
<dbReference type="FunFam" id="3.40.50.300:FF:000589">
    <property type="entry name" value="ABC transporter, ATP-binding subunit"/>
    <property type="match status" value="1"/>
</dbReference>
<reference evidence="10 11" key="1">
    <citation type="submission" date="2013-12" db="EMBL/GenBank/DDBJ databases">
        <title>Comparative genomics of Petrotoga isolates.</title>
        <authorList>
            <person name="Nesbo C.L."/>
            <person name="Charchuk R."/>
            <person name="Chow K."/>
        </authorList>
    </citation>
    <scope>NUCLEOTIDE SEQUENCE [LARGE SCALE GENOMIC DNA]</scope>
    <source>
        <strain evidence="10 11">DSM 13574</strain>
    </source>
</reference>
<dbReference type="InterPro" id="IPR003439">
    <property type="entry name" value="ABC_transporter-like_ATP-bd"/>
</dbReference>
<dbReference type="Gene3D" id="3.40.50.300">
    <property type="entry name" value="P-loop containing nucleotide triphosphate hydrolases"/>
    <property type="match status" value="1"/>
</dbReference>
<dbReference type="GO" id="GO:0005886">
    <property type="term" value="C:plasma membrane"/>
    <property type="evidence" value="ECO:0007669"/>
    <property type="project" value="UniProtKB-SubCell"/>
</dbReference>
<dbReference type="GO" id="GO:0016887">
    <property type="term" value="F:ATP hydrolysis activity"/>
    <property type="evidence" value="ECO:0007669"/>
    <property type="project" value="InterPro"/>
</dbReference>
<dbReference type="Proteomes" id="UP000236434">
    <property type="component" value="Unassembled WGS sequence"/>
</dbReference>
<dbReference type="RefSeq" id="WP_103067776.1">
    <property type="nucleotide sequence ID" value="NZ_AZRL01000022.1"/>
</dbReference>
<dbReference type="PANTHER" id="PTHR42711:SF5">
    <property type="entry name" value="ABC TRANSPORTER ATP-BINDING PROTEIN NATA"/>
    <property type="match status" value="1"/>
</dbReference>
<dbReference type="EMBL" id="AZRL01000022">
    <property type="protein sequence ID" value="PNR95120.1"/>
    <property type="molecule type" value="Genomic_DNA"/>
</dbReference>
<keyword evidence="3" id="KW-0813">Transport</keyword>
<gene>
    <name evidence="10" type="ORF">X929_09850</name>
</gene>
<keyword evidence="5" id="KW-0547">Nucleotide-binding</keyword>
<keyword evidence="6 10" id="KW-0067">ATP-binding</keyword>
<comment type="subcellular location">
    <subcellularLocation>
        <location evidence="1">Cell membrane</location>
    </subcellularLocation>
</comment>
<evidence type="ECO:0000256" key="1">
    <source>
        <dbReference type="ARBA" id="ARBA00004236"/>
    </source>
</evidence>
<dbReference type="GO" id="GO:0005524">
    <property type="term" value="F:ATP binding"/>
    <property type="evidence" value="ECO:0007669"/>
    <property type="project" value="UniProtKB-KW"/>
</dbReference>
<organism evidence="10 11">
    <name type="scientific">Petrotoga olearia DSM 13574</name>
    <dbReference type="NCBI Taxonomy" id="1122955"/>
    <lineage>
        <taxon>Bacteria</taxon>
        <taxon>Thermotogati</taxon>
        <taxon>Thermotogota</taxon>
        <taxon>Thermotogae</taxon>
        <taxon>Petrotogales</taxon>
        <taxon>Petrotogaceae</taxon>
        <taxon>Petrotoga</taxon>
    </lineage>
</organism>
<evidence type="ECO:0000313" key="10">
    <source>
        <dbReference type="EMBL" id="PNR95120.1"/>
    </source>
</evidence>
<dbReference type="InterPro" id="IPR003593">
    <property type="entry name" value="AAA+_ATPase"/>
</dbReference>
<evidence type="ECO:0000259" key="9">
    <source>
        <dbReference type="PROSITE" id="PS50893"/>
    </source>
</evidence>
<comment type="similarity">
    <text evidence="2">Belongs to the ABC transporter superfamily.</text>
</comment>